<dbReference type="EMBL" id="JAGQDG010000004">
    <property type="protein sequence ID" value="MBQ0936216.1"/>
    <property type="molecule type" value="Genomic_DNA"/>
</dbReference>
<evidence type="ECO:0000259" key="2">
    <source>
        <dbReference type="Pfam" id="PF07995"/>
    </source>
</evidence>
<evidence type="ECO:0000313" key="4">
    <source>
        <dbReference type="Proteomes" id="UP000672097"/>
    </source>
</evidence>
<accession>A0ABS5DZG5</accession>
<dbReference type="PANTHER" id="PTHR19328">
    <property type="entry name" value="HEDGEHOG-INTERACTING PROTEIN"/>
    <property type="match status" value="1"/>
</dbReference>
<feature type="domain" description="Glucose/Sorbosone dehydrogenase" evidence="2">
    <location>
        <begin position="49"/>
        <end position="383"/>
    </location>
</feature>
<proteinExistence type="predicted"/>
<sequence>MTTLVSKRQLLIVCAALAALPGCGGTAPSSPAPEPPAAGLRVTSLNTSLTQPWSLAHLPGGGMLVTEKAGTLRRLSADGRQALANISGVPMVHAQGQGGLLDVLLAPDFASSGWLYLSYSEPGAGSEAGLSGTAIFRARLQGDALVEGQVIYRQSPKVSGNGHYGSRMLFGPDGQLWVSLGERQKEAPAQDLTGTLGKIIRLRPDGQPASDNPAWPSGSRPEIWSLGHRNPQGLAFHPSTGELWATEHGPQGGDELNRIRKGANYGWPTRSYGCPYGSPVGEACRIGGGKHAPEFVEPISTWVPTSIAPSGLLFYSGERFAEWKGQAFVPGLAGSSVWRIVLQGDTEVSRDEPFGRLGERIRHISQGPDGWIYLLSDSGKLLRVER</sequence>
<dbReference type="Proteomes" id="UP000672097">
    <property type="component" value="Unassembled WGS sequence"/>
</dbReference>
<dbReference type="InterPro" id="IPR006311">
    <property type="entry name" value="TAT_signal"/>
</dbReference>
<comment type="caution">
    <text evidence="3">The sequence shown here is derived from an EMBL/GenBank/DDBJ whole genome shotgun (WGS) entry which is preliminary data.</text>
</comment>
<dbReference type="SUPFAM" id="SSF50952">
    <property type="entry name" value="Soluble quinoprotein glucose dehydrogenase"/>
    <property type="match status" value="1"/>
</dbReference>
<dbReference type="PANTHER" id="PTHR19328:SF75">
    <property type="entry name" value="ALDOSE SUGAR DEHYDROGENASE YLII"/>
    <property type="match status" value="1"/>
</dbReference>
<dbReference type="InterPro" id="IPR011042">
    <property type="entry name" value="6-blade_b-propeller_TolB-like"/>
</dbReference>
<dbReference type="InterPro" id="IPR012938">
    <property type="entry name" value="Glc/Sorbosone_DH"/>
</dbReference>
<name>A0ABS5DZG5_9BURK</name>
<gene>
    <name evidence="3" type="ORF">KAK11_12825</name>
</gene>
<reference evidence="3 4" key="1">
    <citation type="submission" date="2021-04" db="EMBL/GenBank/DDBJ databases">
        <title>The genome sequence of type strain Ideonella paludis KCTC 32238.</title>
        <authorList>
            <person name="Liu Y."/>
        </authorList>
    </citation>
    <scope>NUCLEOTIDE SEQUENCE [LARGE SCALE GENOMIC DNA]</scope>
    <source>
        <strain evidence="3 4">KCTC 32238</strain>
    </source>
</reference>
<organism evidence="3 4">
    <name type="scientific">Ideonella paludis</name>
    <dbReference type="NCBI Taxonomy" id="1233411"/>
    <lineage>
        <taxon>Bacteria</taxon>
        <taxon>Pseudomonadati</taxon>
        <taxon>Pseudomonadota</taxon>
        <taxon>Betaproteobacteria</taxon>
        <taxon>Burkholderiales</taxon>
        <taxon>Sphaerotilaceae</taxon>
        <taxon>Ideonella</taxon>
    </lineage>
</organism>
<dbReference type="RefSeq" id="WP_210809521.1">
    <property type="nucleotide sequence ID" value="NZ_JAGQDG010000004.1"/>
</dbReference>
<feature type="chain" id="PRO_5046071650" evidence="1">
    <location>
        <begin position="19"/>
        <end position="386"/>
    </location>
</feature>
<dbReference type="Gene3D" id="2.120.10.30">
    <property type="entry name" value="TolB, C-terminal domain"/>
    <property type="match status" value="1"/>
</dbReference>
<protein>
    <submittedName>
        <fullName evidence="3">PQQ-dependent sugar dehydrogenase</fullName>
    </submittedName>
</protein>
<keyword evidence="1" id="KW-0732">Signal</keyword>
<evidence type="ECO:0000313" key="3">
    <source>
        <dbReference type="EMBL" id="MBQ0936216.1"/>
    </source>
</evidence>
<dbReference type="Pfam" id="PF07995">
    <property type="entry name" value="GSDH"/>
    <property type="match status" value="1"/>
</dbReference>
<dbReference type="InterPro" id="IPR011041">
    <property type="entry name" value="Quinoprot_gluc/sorb_DH_b-prop"/>
</dbReference>
<dbReference type="PROSITE" id="PS51318">
    <property type="entry name" value="TAT"/>
    <property type="match status" value="1"/>
</dbReference>
<feature type="signal peptide" evidence="1">
    <location>
        <begin position="1"/>
        <end position="18"/>
    </location>
</feature>
<evidence type="ECO:0000256" key="1">
    <source>
        <dbReference type="SAM" id="SignalP"/>
    </source>
</evidence>
<keyword evidence="4" id="KW-1185">Reference proteome</keyword>